<dbReference type="AlphaFoldDB" id="A0ABD1AZA7"/>
<dbReference type="InterPro" id="IPR025558">
    <property type="entry name" value="DUF4283"/>
</dbReference>
<comment type="caution">
    <text evidence="4">The sequence shown here is derived from an EMBL/GenBank/DDBJ whole genome shotgun (WGS) entry which is preliminary data.</text>
</comment>
<evidence type="ECO:0000313" key="4">
    <source>
        <dbReference type="EMBL" id="KAL1209714.1"/>
    </source>
</evidence>
<evidence type="ECO:0000259" key="3">
    <source>
        <dbReference type="Pfam" id="PF14392"/>
    </source>
</evidence>
<dbReference type="Pfam" id="PF14392">
    <property type="entry name" value="zf-CCHC_4"/>
    <property type="match status" value="1"/>
</dbReference>
<feature type="domain" description="DUF4283" evidence="2">
    <location>
        <begin position="66"/>
        <end position="147"/>
    </location>
</feature>
<dbReference type="PANTHER" id="PTHR31286:SF148">
    <property type="entry name" value="DUF4283 DOMAIN-CONTAINING PROTEIN"/>
    <property type="match status" value="1"/>
</dbReference>
<evidence type="ECO:0000313" key="5">
    <source>
        <dbReference type="Proteomes" id="UP001558713"/>
    </source>
</evidence>
<evidence type="ECO:0000259" key="2">
    <source>
        <dbReference type="Pfam" id="PF14111"/>
    </source>
</evidence>
<feature type="compositionally biased region" description="Basic and acidic residues" evidence="1">
    <location>
        <begin position="385"/>
        <end position="398"/>
    </location>
</feature>
<feature type="region of interest" description="Disordered" evidence="1">
    <location>
        <begin position="377"/>
        <end position="447"/>
    </location>
</feature>
<feature type="compositionally biased region" description="Polar residues" evidence="1">
    <location>
        <begin position="419"/>
        <end position="429"/>
    </location>
</feature>
<feature type="region of interest" description="Disordered" evidence="1">
    <location>
        <begin position="315"/>
        <end position="336"/>
    </location>
</feature>
<dbReference type="InterPro" id="IPR025836">
    <property type="entry name" value="Zn_knuckle_CX2CX4HX4C"/>
</dbReference>
<evidence type="ECO:0008006" key="6">
    <source>
        <dbReference type="Google" id="ProtNLM"/>
    </source>
</evidence>
<gene>
    <name evidence="4" type="ORF">V5N11_004868</name>
</gene>
<dbReference type="PANTHER" id="PTHR31286">
    <property type="entry name" value="GLYCINE-RICH CELL WALL STRUCTURAL PROTEIN 1.8-LIKE"/>
    <property type="match status" value="1"/>
</dbReference>
<sequence>MAEISGPAESHNIGNQSSGLTLPVNTWANVVQAKKSMKKYDLEVSEKDAVSSVVVPAEVLKDSSPLWKDFLRGRFLATAPHVAKIHAIVNKIWALGDKSQMIEVFEINSTTMKFRISNPVTRNHVLRRGMWNLAEIPLVMSKWSPFSDESSLEVKTVPLWVHLKNVPMDMFSWKGLSFVTSVVGEPVRLHPETAQCSNFKIAKVFVNADFSKELPRVMNFATPAGKEAKVEFSYPWLPSRCTRCEKWGHVEKGCLTNGDYLEKKSEELRVMVVEKVGEVVRDAQLDVNDSVPKITEHVGTTGGGEAIVAVADEVEEGEWSTVSPGKSRRSPNKSSDLKFGQVSILSKSRFSVLEESEQEEELLEQNVNDLEGKDLEKEEGVEEEIAGRDEKTQAKENLNDGDQLSKLTTTRQSLHRNSKNNQKNVSDLTVQKAKDGNPRISSKRTTR</sequence>
<dbReference type="EMBL" id="JBANAX010000408">
    <property type="protein sequence ID" value="KAL1209714.1"/>
    <property type="molecule type" value="Genomic_DNA"/>
</dbReference>
<proteinExistence type="predicted"/>
<evidence type="ECO:0000256" key="1">
    <source>
        <dbReference type="SAM" id="MobiDB-lite"/>
    </source>
</evidence>
<accession>A0ABD1AZA7</accession>
<feature type="compositionally biased region" description="Polar residues" evidence="1">
    <location>
        <begin position="400"/>
        <end position="412"/>
    </location>
</feature>
<name>A0ABD1AZA7_CARAN</name>
<protein>
    <recommendedName>
        <fullName evidence="6">DUF4283 domain-containing protein</fullName>
    </recommendedName>
</protein>
<feature type="domain" description="Zinc knuckle CX2CX4HX4C" evidence="3">
    <location>
        <begin position="209"/>
        <end position="255"/>
    </location>
</feature>
<reference evidence="4 5" key="1">
    <citation type="submission" date="2024-04" db="EMBL/GenBank/DDBJ databases">
        <title>Genome assembly C_amara_ONT_v2.</title>
        <authorList>
            <person name="Yant L."/>
            <person name="Moore C."/>
            <person name="Slenker M."/>
        </authorList>
    </citation>
    <scope>NUCLEOTIDE SEQUENCE [LARGE SCALE GENOMIC DNA]</scope>
    <source>
        <tissue evidence="4">Leaf</tissue>
    </source>
</reference>
<dbReference type="InterPro" id="IPR040256">
    <property type="entry name" value="At4g02000-like"/>
</dbReference>
<dbReference type="Pfam" id="PF14111">
    <property type="entry name" value="DUF4283"/>
    <property type="match status" value="1"/>
</dbReference>
<dbReference type="Proteomes" id="UP001558713">
    <property type="component" value="Unassembled WGS sequence"/>
</dbReference>
<organism evidence="4 5">
    <name type="scientific">Cardamine amara subsp. amara</name>
    <dbReference type="NCBI Taxonomy" id="228776"/>
    <lineage>
        <taxon>Eukaryota</taxon>
        <taxon>Viridiplantae</taxon>
        <taxon>Streptophyta</taxon>
        <taxon>Embryophyta</taxon>
        <taxon>Tracheophyta</taxon>
        <taxon>Spermatophyta</taxon>
        <taxon>Magnoliopsida</taxon>
        <taxon>eudicotyledons</taxon>
        <taxon>Gunneridae</taxon>
        <taxon>Pentapetalae</taxon>
        <taxon>rosids</taxon>
        <taxon>malvids</taxon>
        <taxon>Brassicales</taxon>
        <taxon>Brassicaceae</taxon>
        <taxon>Cardamineae</taxon>
        <taxon>Cardamine</taxon>
    </lineage>
</organism>
<keyword evidence="5" id="KW-1185">Reference proteome</keyword>